<dbReference type="AlphaFoldDB" id="A0A4R3KNM7"/>
<evidence type="ECO:0000313" key="1">
    <source>
        <dbReference type="EMBL" id="TCS85627.1"/>
    </source>
</evidence>
<evidence type="ECO:0000313" key="2">
    <source>
        <dbReference type="Proteomes" id="UP000295807"/>
    </source>
</evidence>
<protein>
    <submittedName>
        <fullName evidence="1">Uncharacterized protein</fullName>
    </submittedName>
</protein>
<keyword evidence="2" id="KW-1185">Reference proteome</keyword>
<gene>
    <name evidence="1" type="ORF">EDD80_11129</name>
</gene>
<comment type="caution">
    <text evidence="1">The sequence shown here is derived from an EMBL/GenBank/DDBJ whole genome shotgun (WGS) entry which is preliminary data.</text>
</comment>
<dbReference type="EMBL" id="SMAD01000011">
    <property type="protein sequence ID" value="TCS85627.1"/>
    <property type="molecule type" value="Genomic_DNA"/>
</dbReference>
<organism evidence="1 2">
    <name type="scientific">Anseongella ginsenosidimutans</name>
    <dbReference type="NCBI Taxonomy" id="496056"/>
    <lineage>
        <taxon>Bacteria</taxon>
        <taxon>Pseudomonadati</taxon>
        <taxon>Bacteroidota</taxon>
        <taxon>Sphingobacteriia</taxon>
        <taxon>Sphingobacteriales</taxon>
        <taxon>Sphingobacteriaceae</taxon>
        <taxon>Anseongella</taxon>
    </lineage>
</organism>
<sequence length="486" mass="53180">MNLVQPSLSKISTESAYLLTGISTYPLDWENIDYMPTPPGTPAVLVPWASGASRQFTAELAGDYKSSDGWTLVYNTFNTSIISDNWYFILYNKYRGVIRLYYYIPNNANYISSANMVHKLQIEGSYASSSPMLNFAGQKLVDVDVNSDFASTIEQWQVARSTWYIFQYELAFDENMDLQTYSTFNFLWPLRSSQISNISLNGTVVGSLKGTLSLPGSDFTISPNFNIDGSQNKSILTINGSSDADKLEQGLGQTIVNAIKGAIVSGANGLIKNILSGIFKRKQSTPEENVNLKISADVSLDGQLTSDILLSSPAFAIPGYNQSSTPGFVPAYNEPLGVFYLSDRPTVDVTFRDVPAPPCAGGGAPDEYYKYSFDLDENSFDLIFNPAVTAIADITNISYDILMDLGNNSSADMVPCAGGYLPEQIIGVGTLYDVRSVTTLFPTLGGSWLYVPVYVRVSFDVEPKDGNPPVTIAKTFIADNTIEEIF</sequence>
<name>A0A4R3KNM7_9SPHI</name>
<dbReference type="OrthoDB" id="1098499at2"/>
<dbReference type="RefSeq" id="WP_132130054.1">
    <property type="nucleotide sequence ID" value="NZ_CP042432.1"/>
</dbReference>
<reference evidence="1 2" key="1">
    <citation type="submission" date="2019-03" db="EMBL/GenBank/DDBJ databases">
        <title>Genomic Encyclopedia of Type Strains, Phase IV (KMG-IV): sequencing the most valuable type-strain genomes for metagenomic binning, comparative biology and taxonomic classification.</title>
        <authorList>
            <person name="Goeker M."/>
        </authorList>
    </citation>
    <scope>NUCLEOTIDE SEQUENCE [LARGE SCALE GENOMIC DNA]</scope>
    <source>
        <strain evidence="1 2">DSM 21100</strain>
    </source>
</reference>
<dbReference type="Proteomes" id="UP000295807">
    <property type="component" value="Unassembled WGS sequence"/>
</dbReference>
<proteinExistence type="predicted"/>
<accession>A0A4R3KNM7</accession>